<gene>
    <name evidence="3" type="ORF">FRX48_02133</name>
</gene>
<sequence length="523" mass="57364">MAQRRYSAAEWESRKEQIRQLYMVEGKSLKETMTCMETHHGFCAQERTYKRKLNMWRFQKNTKFSNFKAILAIAEQRRVSEGKNTRFRFRGHAIDLAKKILRYKSRTTMGVDEQASSHVAVDTYPPLRPLPEVSEDGEVSLDSNVWRDYSCPSTPSGVSYSTGSSGAQAPHSENDEESSLDTNASLDYSRSAISSSVLQGCTTPPPQKVPGGCGITFSPDAIPGISPTSHALSASNYPPTIAAPTDRLEGRRIYPYHSLRPPTPAVSGSGSWRLGGGNPWGLPPRMEVEGNATPHPLPRGLWGGGMSTLIPSLVPYSTVSPGAQVLHPEDNEVSYTNVCPDYSHPTTPSLLSYSTMSPGAQASHSENDEMSYTVASHNYSRPVTPSRVSYSTMPPWAQGTNPPYPEEGDDNGDMRETFGNKVQDELNAQELCQTNMGLWSQEMSFPAEQQYLQGQAFINAVPEVTYAPYITDSGFELIAGGPHGHTTSARRCFQCRQCSEQLTGGPRPLVPIQECAQGMGGIY</sequence>
<evidence type="ECO:0000256" key="1">
    <source>
        <dbReference type="SAM" id="MobiDB-lite"/>
    </source>
</evidence>
<feature type="domain" description="Clr5" evidence="2">
    <location>
        <begin position="8"/>
        <end position="60"/>
    </location>
</feature>
<evidence type="ECO:0000313" key="3">
    <source>
        <dbReference type="EMBL" id="KAA6413772.1"/>
    </source>
</evidence>
<dbReference type="EMBL" id="VXIT01000003">
    <property type="protein sequence ID" value="KAA6413772.1"/>
    <property type="molecule type" value="Genomic_DNA"/>
</dbReference>
<comment type="caution">
    <text evidence="3">The sequence shown here is derived from an EMBL/GenBank/DDBJ whole genome shotgun (WGS) entry which is preliminary data.</text>
</comment>
<dbReference type="PANTHER" id="PTHR38788:SF3">
    <property type="entry name" value="CLR5 DOMAIN-CONTAINING PROTEIN"/>
    <property type="match status" value="1"/>
</dbReference>
<feature type="region of interest" description="Disordered" evidence="1">
    <location>
        <begin position="379"/>
        <end position="417"/>
    </location>
</feature>
<feature type="region of interest" description="Disordered" evidence="1">
    <location>
        <begin position="157"/>
        <end position="182"/>
    </location>
</feature>
<accession>A0A5M8PXT5</accession>
<dbReference type="AlphaFoldDB" id="A0A5M8PXT5"/>
<dbReference type="Pfam" id="PF14420">
    <property type="entry name" value="Clr5"/>
    <property type="match status" value="1"/>
</dbReference>
<dbReference type="OrthoDB" id="5986190at2759"/>
<name>A0A5M8PXT5_9LECA</name>
<organism evidence="3 4">
    <name type="scientific">Lasallia pustulata</name>
    <dbReference type="NCBI Taxonomy" id="136370"/>
    <lineage>
        <taxon>Eukaryota</taxon>
        <taxon>Fungi</taxon>
        <taxon>Dikarya</taxon>
        <taxon>Ascomycota</taxon>
        <taxon>Pezizomycotina</taxon>
        <taxon>Lecanoromycetes</taxon>
        <taxon>OSLEUM clade</taxon>
        <taxon>Umbilicariomycetidae</taxon>
        <taxon>Umbilicariales</taxon>
        <taxon>Umbilicariaceae</taxon>
        <taxon>Lasallia</taxon>
    </lineage>
</organism>
<dbReference type="Proteomes" id="UP000324767">
    <property type="component" value="Unassembled WGS sequence"/>
</dbReference>
<dbReference type="InterPro" id="IPR025676">
    <property type="entry name" value="Clr5_dom"/>
</dbReference>
<feature type="compositionally biased region" description="Polar residues" evidence="1">
    <location>
        <begin position="157"/>
        <end position="167"/>
    </location>
</feature>
<dbReference type="PANTHER" id="PTHR38788">
    <property type="entry name" value="CLR5 DOMAIN-CONTAINING PROTEIN"/>
    <property type="match status" value="1"/>
</dbReference>
<reference evidence="3 4" key="1">
    <citation type="submission" date="2019-09" db="EMBL/GenBank/DDBJ databases">
        <title>The hologenome of the rock-dwelling lichen Lasallia pustulata.</title>
        <authorList>
            <person name="Greshake Tzovaras B."/>
            <person name="Segers F."/>
            <person name="Bicker A."/>
            <person name="Dal Grande F."/>
            <person name="Otte J."/>
            <person name="Hankeln T."/>
            <person name="Schmitt I."/>
            <person name="Ebersberger I."/>
        </authorList>
    </citation>
    <scope>NUCLEOTIDE SEQUENCE [LARGE SCALE GENOMIC DNA]</scope>
    <source>
        <strain evidence="3">A1-1</strain>
    </source>
</reference>
<feature type="compositionally biased region" description="Polar residues" evidence="1">
    <location>
        <begin position="379"/>
        <end position="392"/>
    </location>
</feature>
<protein>
    <recommendedName>
        <fullName evidence="2">Clr5 domain-containing protein</fullName>
    </recommendedName>
</protein>
<proteinExistence type="predicted"/>
<evidence type="ECO:0000259" key="2">
    <source>
        <dbReference type="Pfam" id="PF14420"/>
    </source>
</evidence>
<evidence type="ECO:0000313" key="4">
    <source>
        <dbReference type="Proteomes" id="UP000324767"/>
    </source>
</evidence>